<evidence type="ECO:0000313" key="2">
    <source>
        <dbReference type="Proteomes" id="UP001589628"/>
    </source>
</evidence>
<name>A0ABV5ZGK8_9GAMM</name>
<reference evidence="1 2" key="1">
    <citation type="submission" date="2024-09" db="EMBL/GenBank/DDBJ databases">
        <authorList>
            <person name="Sun Q."/>
            <person name="Mori K."/>
        </authorList>
    </citation>
    <scope>NUCLEOTIDE SEQUENCE [LARGE SCALE GENOMIC DNA]</scope>
    <source>
        <strain evidence="1 2">ATCC 51285</strain>
    </source>
</reference>
<sequence>MSDGATLWLIRPTFQGEPTECLINISVSDFLPKSAYIPLEFLEKLDEYQPVTEGELQDNVQCLAEKCVYVLLTEKTSSEVVFSV</sequence>
<evidence type="ECO:0000313" key="1">
    <source>
        <dbReference type="EMBL" id="MFB9887249.1"/>
    </source>
</evidence>
<keyword evidence="2" id="KW-1185">Reference proteome</keyword>
<dbReference type="RefSeq" id="WP_027314162.1">
    <property type="nucleotide sequence ID" value="NZ_JBHLZN010000004.1"/>
</dbReference>
<organism evidence="1 2">
    <name type="scientific">Balneatrix alpica</name>
    <dbReference type="NCBI Taxonomy" id="75684"/>
    <lineage>
        <taxon>Bacteria</taxon>
        <taxon>Pseudomonadati</taxon>
        <taxon>Pseudomonadota</taxon>
        <taxon>Gammaproteobacteria</taxon>
        <taxon>Oceanospirillales</taxon>
        <taxon>Balneatrichaceae</taxon>
        <taxon>Balneatrix</taxon>
    </lineage>
</organism>
<dbReference type="Proteomes" id="UP001589628">
    <property type="component" value="Unassembled WGS sequence"/>
</dbReference>
<proteinExistence type="predicted"/>
<comment type="caution">
    <text evidence="1">The sequence shown here is derived from an EMBL/GenBank/DDBJ whole genome shotgun (WGS) entry which is preliminary data.</text>
</comment>
<protein>
    <submittedName>
        <fullName evidence="1">Uncharacterized protein</fullName>
    </submittedName>
</protein>
<dbReference type="EMBL" id="JBHLZN010000004">
    <property type="protein sequence ID" value="MFB9887249.1"/>
    <property type="molecule type" value="Genomic_DNA"/>
</dbReference>
<accession>A0ABV5ZGK8</accession>
<gene>
    <name evidence="1" type="ORF">ACFFLH_12590</name>
</gene>